<evidence type="ECO:0000256" key="4">
    <source>
        <dbReference type="ARBA" id="ARBA00012670"/>
    </source>
</evidence>
<organism evidence="9 10">
    <name type="scientific">Bifidobacterium cebidarum</name>
    <dbReference type="NCBI Taxonomy" id="2650773"/>
    <lineage>
        <taxon>Bacteria</taxon>
        <taxon>Bacillati</taxon>
        <taxon>Actinomycetota</taxon>
        <taxon>Actinomycetes</taxon>
        <taxon>Bifidobacteriales</taxon>
        <taxon>Bifidobacteriaceae</taxon>
        <taxon>Bifidobacterium</taxon>
    </lineage>
</organism>
<evidence type="ECO:0000313" key="10">
    <source>
        <dbReference type="Proteomes" id="UP000468413"/>
    </source>
</evidence>
<dbReference type="InterPro" id="IPR055235">
    <property type="entry name" value="ASD1_cat"/>
</dbReference>
<keyword evidence="10" id="KW-1185">Reference proteome</keyword>
<dbReference type="PANTHER" id="PTHR43576">
    <property type="entry name" value="ALPHA-L-ARABINOFURANOSIDASE C-RELATED"/>
    <property type="match status" value="1"/>
</dbReference>
<evidence type="ECO:0000256" key="5">
    <source>
        <dbReference type="ARBA" id="ARBA00022801"/>
    </source>
</evidence>
<protein>
    <recommendedName>
        <fullName evidence="4">non-reducing end alpha-L-arabinofuranosidase</fullName>
        <ecNumber evidence="4">3.2.1.55</ecNumber>
    </recommendedName>
</protein>
<dbReference type="InterPro" id="IPR013780">
    <property type="entry name" value="Glyco_hydro_b"/>
</dbReference>
<feature type="domain" description="Alpha-L-arabinofuranosidase C-terminal" evidence="8">
    <location>
        <begin position="304"/>
        <end position="509"/>
    </location>
</feature>
<dbReference type="PANTHER" id="PTHR43576:SF3">
    <property type="entry name" value="ALPHA-L-ARABINOFURANOSIDASE C"/>
    <property type="match status" value="1"/>
</dbReference>
<comment type="catalytic activity">
    <reaction evidence="1">
        <text>Hydrolysis of terminal non-reducing alpha-L-arabinofuranoside residues in alpha-L-arabinosides.</text>
        <dbReference type="EC" id="3.2.1.55"/>
    </reaction>
</comment>
<dbReference type="InterPro" id="IPR010720">
    <property type="entry name" value="Alpha-L-AF_C"/>
</dbReference>
<dbReference type="Gene3D" id="3.20.20.80">
    <property type="entry name" value="Glycosidases"/>
    <property type="match status" value="1"/>
</dbReference>
<evidence type="ECO:0000256" key="3">
    <source>
        <dbReference type="ARBA" id="ARBA00011165"/>
    </source>
</evidence>
<comment type="similarity">
    <text evidence="2">Belongs to the glycosyl hydrolase 51 family.</text>
</comment>
<dbReference type="GO" id="GO:0046556">
    <property type="term" value="F:alpha-L-arabinofuranosidase activity"/>
    <property type="evidence" value="ECO:0007669"/>
    <property type="project" value="UniProtKB-EC"/>
</dbReference>
<dbReference type="SMART" id="SM00813">
    <property type="entry name" value="Alpha-L-AF_C"/>
    <property type="match status" value="1"/>
</dbReference>
<reference evidence="9 10" key="1">
    <citation type="submission" date="2019-09" db="EMBL/GenBank/DDBJ databases">
        <title>Characterization of the phylogenetic diversity of two novel species belonging to the genus Bifidobacterium: Bifidobacterium cebidarum sp. nov. and Bifidobacterium leontopitheci sp. nov.</title>
        <authorList>
            <person name="Lugli G.A."/>
            <person name="Duranti S."/>
            <person name="Milani C."/>
            <person name="Turroni F."/>
            <person name="Ventura M."/>
        </authorList>
    </citation>
    <scope>NUCLEOTIDE SEQUENCE [LARGE SCALE GENOMIC DNA]</scope>
    <source>
        <strain evidence="9 10">LMG 31469</strain>
    </source>
</reference>
<dbReference type="EC" id="3.2.1.55" evidence="4"/>
<evidence type="ECO:0000256" key="6">
    <source>
        <dbReference type="ARBA" id="ARBA00023277"/>
    </source>
</evidence>
<dbReference type="GO" id="GO:0000272">
    <property type="term" value="P:polysaccharide catabolic process"/>
    <property type="evidence" value="ECO:0007669"/>
    <property type="project" value="TreeGrafter"/>
</dbReference>
<dbReference type="SUPFAM" id="SSF51011">
    <property type="entry name" value="Glycosyl hydrolase domain"/>
    <property type="match status" value="1"/>
</dbReference>
<evidence type="ECO:0000313" key="9">
    <source>
        <dbReference type="EMBL" id="KAB7789298.1"/>
    </source>
</evidence>
<evidence type="ECO:0000256" key="1">
    <source>
        <dbReference type="ARBA" id="ARBA00001462"/>
    </source>
</evidence>
<evidence type="ECO:0000259" key="8">
    <source>
        <dbReference type="SMART" id="SM00813"/>
    </source>
</evidence>
<keyword evidence="7" id="KW-0326">Glycosidase</keyword>
<keyword evidence="5" id="KW-0378">Hydrolase</keyword>
<gene>
    <name evidence="9" type="ORF">F7D08_0250</name>
</gene>
<dbReference type="EMBL" id="WBVS01000001">
    <property type="protein sequence ID" value="KAB7789298.1"/>
    <property type="molecule type" value="Genomic_DNA"/>
</dbReference>
<evidence type="ECO:0000256" key="7">
    <source>
        <dbReference type="ARBA" id="ARBA00023295"/>
    </source>
</evidence>
<dbReference type="Proteomes" id="UP000468413">
    <property type="component" value="Unassembled WGS sequence"/>
</dbReference>
<dbReference type="GO" id="GO:0046373">
    <property type="term" value="P:L-arabinose metabolic process"/>
    <property type="evidence" value="ECO:0007669"/>
    <property type="project" value="InterPro"/>
</dbReference>
<dbReference type="Pfam" id="PF06964">
    <property type="entry name" value="Alpha-L-AF_C"/>
    <property type="match status" value="1"/>
</dbReference>
<dbReference type="Gene3D" id="2.60.40.1180">
    <property type="entry name" value="Golgi alpha-mannosidase II"/>
    <property type="match status" value="1"/>
</dbReference>
<proteinExistence type="inferred from homology"/>
<name>A0A6I1GML5_9BIFI</name>
<dbReference type="SUPFAM" id="SSF51445">
    <property type="entry name" value="(Trans)glycosidases"/>
    <property type="match status" value="1"/>
</dbReference>
<evidence type="ECO:0000256" key="2">
    <source>
        <dbReference type="ARBA" id="ARBA00007186"/>
    </source>
</evidence>
<keyword evidence="6" id="KW-0119">Carbohydrate metabolism</keyword>
<comment type="subunit">
    <text evidence="3">Homohexamer; trimer of dimers.</text>
</comment>
<sequence>MRQSSSSTESSRLVVDDAFEVAPVNDRLFGSFVEHLGRCVYGGIYEPGHPGADDEGFRKDVIDLVRELGVTTIRYPGGNFVSGYRWEDGVGPKAERPRRLDLAWHSTETNQFGLHEMVKWLQAVGGNELMEAINLGTRGLESALDLLEYANIPGGTALSDRRRANGADMPFGIKMWCLGNEMDGPWQTGHKNAEDYGTLAASAAAGMRMIDPDVELVVCGSSHHAMDTFGAWEETVLEKTYESVDFVSCHAYYHPELRSDGTRDMASFLASGVDMDGFINDVAAVIDATKARLKSIHDVFISFDEWNVWYIDEEPSKSPEGIDNWPEAPKLLEDVYSVADAVVLGDLLITLLKNADRVHAASLAQLVNVIAPIMTEPNGPAWRQTIFYPFSLTAKYAKGGTVLEPKLSSGTYKTAQYGEVPLINSVAVRGSDNSVTVFVTNRSLDTSNDFEIRLPEGSGTFAVAQTLHEDDIFAANTCDEQQRVTPHNNESINLDSSSRTVHVTLPPVSWTAVHVSR</sequence>
<dbReference type="AlphaFoldDB" id="A0A6I1GML5"/>
<accession>A0A6I1GML5</accession>
<dbReference type="RefSeq" id="WP_152208932.1">
    <property type="nucleotide sequence ID" value="NZ_WBVS01000001.1"/>
</dbReference>
<comment type="caution">
    <text evidence="9">The sequence shown here is derived from an EMBL/GenBank/DDBJ whole genome shotgun (WGS) entry which is preliminary data.</text>
</comment>
<dbReference type="Pfam" id="PF22848">
    <property type="entry name" value="ASD1_dom"/>
    <property type="match status" value="1"/>
</dbReference>
<dbReference type="InterPro" id="IPR017853">
    <property type="entry name" value="GH"/>
</dbReference>